<keyword evidence="6 9" id="KW-1133">Transmembrane helix</keyword>
<keyword evidence="8" id="KW-0325">Glycoprotein</keyword>
<comment type="subcellular location">
    <subcellularLocation>
        <location evidence="1 9">Membrane</location>
        <topology evidence="1 9">Multi-pass membrane protein</topology>
    </subcellularLocation>
</comment>
<dbReference type="PRINTS" id="PR00173">
    <property type="entry name" value="EDTRNSPORT"/>
</dbReference>
<reference evidence="11" key="1">
    <citation type="submission" date="2019-12" db="UniProtKB">
        <authorList>
            <consortium name="WormBaseParasite"/>
        </authorList>
    </citation>
    <scope>IDENTIFICATION</scope>
</reference>
<evidence type="ECO:0000313" key="10">
    <source>
        <dbReference type="Proteomes" id="UP000046395"/>
    </source>
</evidence>
<feature type="transmembrane region" description="Helical" evidence="9">
    <location>
        <begin position="75"/>
        <end position="92"/>
    </location>
</feature>
<feature type="transmembrane region" description="Helical" evidence="9">
    <location>
        <begin position="33"/>
        <end position="55"/>
    </location>
</feature>
<evidence type="ECO:0000256" key="5">
    <source>
        <dbReference type="ARBA" id="ARBA00022847"/>
    </source>
</evidence>
<dbReference type="Gene3D" id="1.10.3860.10">
    <property type="entry name" value="Sodium:dicarboxylate symporter"/>
    <property type="match status" value="1"/>
</dbReference>
<dbReference type="GO" id="GO:0005886">
    <property type="term" value="C:plasma membrane"/>
    <property type="evidence" value="ECO:0007669"/>
    <property type="project" value="TreeGrafter"/>
</dbReference>
<dbReference type="GO" id="GO:0015501">
    <property type="term" value="F:glutamate:sodium symporter activity"/>
    <property type="evidence" value="ECO:0007669"/>
    <property type="project" value="TreeGrafter"/>
</dbReference>
<dbReference type="InterPro" id="IPR018107">
    <property type="entry name" value="Na-dicarboxylate_symporter_CS"/>
</dbReference>
<dbReference type="PANTHER" id="PTHR11958">
    <property type="entry name" value="SODIUM/DICARBOXYLATE SYMPORTER-RELATED"/>
    <property type="match status" value="1"/>
</dbReference>
<feature type="transmembrane region" description="Helical" evidence="9">
    <location>
        <begin position="280"/>
        <end position="304"/>
    </location>
</feature>
<sequence length="510" mass="54960">MKRSARLRPLKSSYQQPYLCCISKFTPWIRANALLVATLSAVVLGVILGIGIRYAHPSPIAVLLISFPGEILMNMLKLLILPLVASSLIAGLSQMDVKSSASIAVWACTYYAVTTALAVIIGIALVLSVHPGDPSIRQQASVVSEEEEVSSLDIFLDLIRNVFPENLLQATMEQVRTKHTTKTLLLNSSVTKEFEVRELEYTSGMNMLGIIVFCVVFGMICANMGQKVSAVTEFFAALDHIITRMVKLAICYSPIGILSLIASNLLGIDDLSKTVQSLGMYMLTVIIGLIIHFSLTLPLIYYAVVRKNPFKFLQGMTQAMLTALGTSSSAATLPVTFQCLQVNNKVDPRVTRFVIPIGATINMDGTALYEAVASIFIAQLNGITLSFAQVLLVSITATLASIGAASVPSAGLITMIVVLNTVGLPTKDISLIIAVDWLLDRLRTCINVMGDAYGAAIVEHMCRKKLNTNDSAMTTDGSVDNGPAILMATKSSCDSVVESDRHMNCSTNHC</sequence>
<evidence type="ECO:0000256" key="1">
    <source>
        <dbReference type="ARBA" id="ARBA00004141"/>
    </source>
</evidence>
<evidence type="ECO:0000256" key="9">
    <source>
        <dbReference type="RuleBase" id="RU361216"/>
    </source>
</evidence>
<keyword evidence="10" id="KW-1185">Reference proteome</keyword>
<dbReference type="Pfam" id="PF00375">
    <property type="entry name" value="SDF"/>
    <property type="match status" value="1"/>
</dbReference>
<dbReference type="AlphaFoldDB" id="A0A5S6QG43"/>
<proteinExistence type="inferred from homology"/>
<dbReference type="PROSITE" id="PS00714">
    <property type="entry name" value="NA_DICARBOXYL_SYMP_2"/>
    <property type="match status" value="1"/>
</dbReference>
<feature type="transmembrane region" description="Helical" evidence="9">
    <location>
        <begin position="246"/>
        <end position="268"/>
    </location>
</feature>
<evidence type="ECO:0000256" key="2">
    <source>
        <dbReference type="ARBA" id="ARBA00006148"/>
    </source>
</evidence>
<protein>
    <recommendedName>
        <fullName evidence="9">Amino acid transporter</fullName>
    </recommendedName>
</protein>
<dbReference type="Proteomes" id="UP000046395">
    <property type="component" value="Unassembled WGS sequence"/>
</dbReference>
<dbReference type="GO" id="GO:0015175">
    <property type="term" value="F:neutral L-amino acid transmembrane transporter activity"/>
    <property type="evidence" value="ECO:0007669"/>
    <property type="project" value="TreeGrafter"/>
</dbReference>
<dbReference type="InterPro" id="IPR036458">
    <property type="entry name" value="Na:dicarbo_symporter_sf"/>
</dbReference>
<evidence type="ECO:0000256" key="3">
    <source>
        <dbReference type="ARBA" id="ARBA00022448"/>
    </source>
</evidence>
<name>A0A5S6QG43_TRIMR</name>
<feature type="transmembrane region" description="Helical" evidence="9">
    <location>
        <begin position="104"/>
        <end position="127"/>
    </location>
</feature>
<keyword evidence="3 9" id="KW-0813">Transport</keyword>
<dbReference type="GO" id="GO:0005313">
    <property type="term" value="F:L-glutamate transmembrane transporter activity"/>
    <property type="evidence" value="ECO:0007669"/>
    <property type="project" value="TreeGrafter"/>
</dbReference>
<feature type="transmembrane region" description="Helical" evidence="9">
    <location>
        <begin position="207"/>
        <end position="225"/>
    </location>
</feature>
<dbReference type="PANTHER" id="PTHR11958:SF99">
    <property type="entry name" value="SODIUM-DEPENDENT EXCITATORY AMINO ACID TRANSPORTER GLT-6-RELATED"/>
    <property type="match status" value="1"/>
</dbReference>
<keyword evidence="7 9" id="KW-0472">Membrane</keyword>
<organism evidence="10 11">
    <name type="scientific">Trichuris muris</name>
    <name type="common">Mouse whipworm</name>
    <dbReference type="NCBI Taxonomy" id="70415"/>
    <lineage>
        <taxon>Eukaryota</taxon>
        <taxon>Metazoa</taxon>
        <taxon>Ecdysozoa</taxon>
        <taxon>Nematoda</taxon>
        <taxon>Enoplea</taxon>
        <taxon>Dorylaimia</taxon>
        <taxon>Trichinellida</taxon>
        <taxon>Trichuridae</taxon>
        <taxon>Trichuris</taxon>
    </lineage>
</organism>
<evidence type="ECO:0000256" key="8">
    <source>
        <dbReference type="ARBA" id="ARBA00023180"/>
    </source>
</evidence>
<keyword evidence="5 9" id="KW-0769">Symport</keyword>
<evidence type="ECO:0000256" key="7">
    <source>
        <dbReference type="ARBA" id="ARBA00023136"/>
    </source>
</evidence>
<evidence type="ECO:0000256" key="6">
    <source>
        <dbReference type="ARBA" id="ARBA00022989"/>
    </source>
</evidence>
<accession>A0A5S6QG43</accession>
<comment type="similarity">
    <text evidence="2 9">Belongs to the dicarboxylate/amino acid:cation symporter (DAACS) (TC 2.A.23) family.</text>
</comment>
<evidence type="ECO:0000313" key="11">
    <source>
        <dbReference type="WBParaSite" id="TMUE_1000005827.1"/>
    </source>
</evidence>
<dbReference type="STRING" id="70415.A0A5S6QG43"/>
<keyword evidence="4 9" id="KW-0812">Transmembrane</keyword>
<dbReference type="InterPro" id="IPR050746">
    <property type="entry name" value="DAACS"/>
</dbReference>
<dbReference type="WBParaSite" id="TMUE_1000005827.1">
    <property type="protein sequence ID" value="TMUE_1000005827.1"/>
    <property type="gene ID" value="WBGene00299372"/>
</dbReference>
<evidence type="ECO:0000256" key="4">
    <source>
        <dbReference type="ARBA" id="ARBA00022692"/>
    </source>
</evidence>
<dbReference type="InterPro" id="IPR001991">
    <property type="entry name" value="Na-dicarboxylate_symporter"/>
</dbReference>
<dbReference type="SUPFAM" id="SSF118215">
    <property type="entry name" value="Proton glutamate symport protein"/>
    <property type="match status" value="1"/>
</dbReference>
<dbReference type="PROSITE" id="PS00713">
    <property type="entry name" value="NA_DICARBOXYL_SYMP_1"/>
    <property type="match status" value="1"/>
</dbReference>